<dbReference type="OrthoDB" id="488057at2"/>
<dbReference type="EMBL" id="AP018174">
    <property type="protein sequence ID" value="BAY18367.1"/>
    <property type="molecule type" value="Genomic_DNA"/>
</dbReference>
<protein>
    <submittedName>
        <fullName evidence="1">Uncharacterized protein</fullName>
    </submittedName>
</protein>
<name>A0A1Z4GLI9_9CYAN</name>
<accession>A0A1Z4GLI9</accession>
<sequence length="132" mass="14868">MTILEFLVAINGIGQLWAADRQFLGVLSNNQYDMNSISNPYGNYGGKYGSYSIFNPYGNYGSKCGNYSPYNIYCSTPPFIIYQEQIVLVVSKNANLQINGVQVLDPDLLISAYIQADNSLNFFWTDAIQRMF</sequence>
<gene>
    <name evidence="1" type="ORF">NIES21_42130</name>
</gene>
<organism evidence="1 2">
    <name type="scientific">Anabaenopsis circularis NIES-21</name>
    <dbReference type="NCBI Taxonomy" id="1085406"/>
    <lineage>
        <taxon>Bacteria</taxon>
        <taxon>Bacillati</taxon>
        <taxon>Cyanobacteriota</taxon>
        <taxon>Cyanophyceae</taxon>
        <taxon>Nostocales</taxon>
        <taxon>Nodulariaceae</taxon>
        <taxon>Anabaenopsis</taxon>
    </lineage>
</organism>
<keyword evidence="2" id="KW-1185">Reference proteome</keyword>
<reference evidence="1 2" key="1">
    <citation type="submission" date="2017-06" db="EMBL/GenBank/DDBJ databases">
        <title>Genome sequencing of cyanobaciteial culture collection at National Institute for Environmental Studies (NIES).</title>
        <authorList>
            <person name="Hirose Y."/>
            <person name="Shimura Y."/>
            <person name="Fujisawa T."/>
            <person name="Nakamura Y."/>
            <person name="Kawachi M."/>
        </authorList>
    </citation>
    <scope>NUCLEOTIDE SEQUENCE [LARGE SCALE GENOMIC DNA]</scope>
    <source>
        <strain evidence="1 2">NIES-21</strain>
    </source>
</reference>
<dbReference type="AlphaFoldDB" id="A0A1Z4GLI9"/>
<proteinExistence type="predicted"/>
<evidence type="ECO:0000313" key="1">
    <source>
        <dbReference type="EMBL" id="BAY18367.1"/>
    </source>
</evidence>
<evidence type="ECO:0000313" key="2">
    <source>
        <dbReference type="Proteomes" id="UP000218287"/>
    </source>
</evidence>
<dbReference type="Proteomes" id="UP000218287">
    <property type="component" value="Chromosome"/>
</dbReference>